<dbReference type="EMBL" id="JBFOLK010000001">
    <property type="protein sequence ID" value="KAL2542176.1"/>
    <property type="molecule type" value="Genomic_DNA"/>
</dbReference>
<evidence type="ECO:0000313" key="3">
    <source>
        <dbReference type="Proteomes" id="UP001604336"/>
    </source>
</evidence>
<dbReference type="Gene3D" id="3.30.200.20">
    <property type="entry name" value="Phosphorylase Kinase, domain 1"/>
    <property type="match status" value="1"/>
</dbReference>
<keyword evidence="2" id="KW-0418">Kinase</keyword>
<dbReference type="InterPro" id="IPR000719">
    <property type="entry name" value="Prot_kinase_dom"/>
</dbReference>
<accession>A0ABD1VXP6</accession>
<dbReference type="Gene3D" id="1.10.510.10">
    <property type="entry name" value="Transferase(Phosphotransferase) domain 1"/>
    <property type="match status" value="1"/>
</dbReference>
<dbReference type="PANTHER" id="PTHR48010">
    <property type="entry name" value="OS05G0588300 PROTEIN"/>
    <property type="match status" value="1"/>
</dbReference>
<dbReference type="AlphaFoldDB" id="A0ABD1VXP6"/>
<dbReference type="InterPro" id="IPR050994">
    <property type="entry name" value="At_inactive_RLKs"/>
</dbReference>
<organism evidence="2 3">
    <name type="scientific">Abeliophyllum distichum</name>
    <dbReference type="NCBI Taxonomy" id="126358"/>
    <lineage>
        <taxon>Eukaryota</taxon>
        <taxon>Viridiplantae</taxon>
        <taxon>Streptophyta</taxon>
        <taxon>Embryophyta</taxon>
        <taxon>Tracheophyta</taxon>
        <taxon>Spermatophyta</taxon>
        <taxon>Magnoliopsida</taxon>
        <taxon>eudicotyledons</taxon>
        <taxon>Gunneridae</taxon>
        <taxon>Pentapetalae</taxon>
        <taxon>asterids</taxon>
        <taxon>lamiids</taxon>
        <taxon>Lamiales</taxon>
        <taxon>Oleaceae</taxon>
        <taxon>Forsythieae</taxon>
        <taxon>Abeliophyllum</taxon>
    </lineage>
</organism>
<dbReference type="Pfam" id="PF07714">
    <property type="entry name" value="PK_Tyr_Ser-Thr"/>
    <property type="match status" value="1"/>
</dbReference>
<sequence length="152" mass="16979">MLRAPAGVLGKGSFRNSYKATLENGITVVVKRIKDVMVTRKEFQQHTEVIGRMRHKNVTTLMAYYYSRDEKLMVYDFYGPGSAAAMLHGKYGENKNFLDWKTRLRIAVGAARGISHIHTQVGQNLVHGNIKASNIFLTAKGYGCVSDVGVRN</sequence>
<protein>
    <submittedName>
        <fullName evidence="2">Inactive receptor kinase</fullName>
    </submittedName>
</protein>
<name>A0ABD1VXP6_9LAMI</name>
<reference evidence="3" key="1">
    <citation type="submission" date="2024-07" db="EMBL/GenBank/DDBJ databases">
        <title>Two chromosome-level genome assemblies of Korean endemic species Abeliophyllum distichum and Forsythia ovata (Oleaceae).</title>
        <authorList>
            <person name="Jang H."/>
        </authorList>
    </citation>
    <scope>NUCLEOTIDE SEQUENCE [LARGE SCALE GENOMIC DNA]</scope>
</reference>
<feature type="domain" description="Protein kinase" evidence="1">
    <location>
        <begin position="3"/>
        <end position="152"/>
    </location>
</feature>
<proteinExistence type="predicted"/>
<keyword evidence="3" id="KW-1185">Reference proteome</keyword>
<dbReference type="InterPro" id="IPR001245">
    <property type="entry name" value="Ser-Thr/Tyr_kinase_cat_dom"/>
</dbReference>
<dbReference type="SUPFAM" id="SSF56112">
    <property type="entry name" value="Protein kinase-like (PK-like)"/>
    <property type="match status" value="1"/>
</dbReference>
<dbReference type="InterPro" id="IPR011009">
    <property type="entry name" value="Kinase-like_dom_sf"/>
</dbReference>
<dbReference type="GO" id="GO:0016301">
    <property type="term" value="F:kinase activity"/>
    <property type="evidence" value="ECO:0007669"/>
    <property type="project" value="UniProtKB-KW"/>
</dbReference>
<keyword evidence="2" id="KW-0675">Receptor</keyword>
<gene>
    <name evidence="2" type="ORF">Adt_03154</name>
</gene>
<keyword evidence="2" id="KW-0808">Transferase</keyword>
<dbReference type="Proteomes" id="UP001604336">
    <property type="component" value="Unassembled WGS sequence"/>
</dbReference>
<comment type="caution">
    <text evidence="2">The sequence shown here is derived from an EMBL/GenBank/DDBJ whole genome shotgun (WGS) entry which is preliminary data.</text>
</comment>
<dbReference type="PROSITE" id="PS50011">
    <property type="entry name" value="PROTEIN_KINASE_DOM"/>
    <property type="match status" value="1"/>
</dbReference>
<evidence type="ECO:0000259" key="1">
    <source>
        <dbReference type="PROSITE" id="PS50011"/>
    </source>
</evidence>
<dbReference type="PANTHER" id="PTHR48010:SF1">
    <property type="entry name" value="PROTEIN KINASE DOMAIN-CONTAINING PROTEIN"/>
    <property type="match status" value="1"/>
</dbReference>
<evidence type="ECO:0000313" key="2">
    <source>
        <dbReference type="EMBL" id="KAL2542176.1"/>
    </source>
</evidence>